<proteinExistence type="predicted"/>
<organism evidence="1">
    <name type="scientific">Aegilops tauschii</name>
    <name type="common">Tausch's goatgrass</name>
    <name type="synonym">Aegilops squarrosa</name>
    <dbReference type="NCBI Taxonomy" id="37682"/>
    <lineage>
        <taxon>Eukaryota</taxon>
        <taxon>Viridiplantae</taxon>
        <taxon>Streptophyta</taxon>
        <taxon>Embryophyta</taxon>
        <taxon>Tracheophyta</taxon>
        <taxon>Spermatophyta</taxon>
        <taxon>Magnoliopsida</taxon>
        <taxon>Liliopsida</taxon>
        <taxon>Poales</taxon>
        <taxon>Poaceae</taxon>
        <taxon>BOP clade</taxon>
        <taxon>Pooideae</taxon>
        <taxon>Triticodae</taxon>
        <taxon>Triticeae</taxon>
        <taxon>Triticinae</taxon>
        <taxon>Aegilops</taxon>
    </lineage>
</organism>
<reference evidence="1" key="1">
    <citation type="submission" date="2015-06" db="UniProtKB">
        <authorList>
            <consortium name="EnsemblPlants"/>
        </authorList>
    </citation>
    <scope>IDENTIFICATION</scope>
</reference>
<dbReference type="Pfam" id="PF03140">
    <property type="entry name" value="DUF247"/>
    <property type="match status" value="2"/>
</dbReference>
<accession>R7VZ82</accession>
<evidence type="ECO:0000313" key="1">
    <source>
        <dbReference type="EnsemblPlants" id="EMT00445"/>
    </source>
</evidence>
<protein>
    <submittedName>
        <fullName evidence="1">Uncharacterized protein</fullName>
    </submittedName>
</protein>
<name>R7VZ82_AEGTA</name>
<dbReference type="InterPro" id="IPR004158">
    <property type="entry name" value="DUF247_pln"/>
</dbReference>
<sequence>MATARVVRWLSGGVVGAVPNILLDGDTLFLKAPKNSVRSGTNSHSPVPISSGNDDDVHVGERHFKILLEKLCSAASAGAGHGDSTQQPTIYMVPQELKINSYNPVGEYEPVAVCIGRTYSKIDTLTTGSQYRESLQQLDRYKWCCVQQLIRRHSRLLEPAKTLVLLHGCFTSMKQLLPKIRGSYSQGTLRADGAQSDDEVAEMMLLDGCFILHRLLKYARRAEMEEAGGVGDQIVDDDDDWTQVYGRCFVWQLVTRDLLLLENQIPFFVIQELFQQLRNEGKSENLLVTGSLRLFRSLRPPMLHQSPIARRRRAPPAASLLPLRDPVPQRAGGGGVQFRKRENATSFLDVSFAQGVLEIPQLELNDSSESLFRNLIAFEQTYPDTPCDVSTYAVFMDCLITSAEDMRILDLHGVLVSHLSSSSRRVAWNFFSDIVGKVHWSVDDNYLVGLMNEVNRYRERRRHKWRAALDRNYFSNPWVTMSVLAALLLLSMAVLQTFFAVYAYFKPPK</sequence>
<dbReference type="ExpressionAtlas" id="R7VZ82">
    <property type="expression patterns" value="baseline"/>
</dbReference>
<dbReference type="PANTHER" id="PTHR31170:SF25">
    <property type="entry name" value="BNAA09G04570D PROTEIN"/>
    <property type="match status" value="1"/>
</dbReference>
<dbReference type="PANTHER" id="PTHR31170">
    <property type="entry name" value="BNAC04G53230D PROTEIN"/>
    <property type="match status" value="1"/>
</dbReference>
<dbReference type="AlphaFoldDB" id="R7VZ82"/>
<dbReference type="EnsemblPlants" id="EMT00445">
    <property type="protein sequence ID" value="EMT00445"/>
    <property type="gene ID" value="F775_02655"/>
</dbReference>